<evidence type="ECO:0000256" key="1">
    <source>
        <dbReference type="SAM" id="Phobius"/>
    </source>
</evidence>
<name>A0A4R2RD12_9RHOB</name>
<evidence type="ECO:0000313" key="2">
    <source>
        <dbReference type="EMBL" id="TCP61320.1"/>
    </source>
</evidence>
<keyword evidence="1" id="KW-0812">Transmembrane</keyword>
<reference evidence="2 3" key="1">
    <citation type="submission" date="2019-03" db="EMBL/GenBank/DDBJ databases">
        <title>Genomic Encyclopedia of Type Strains, Phase IV (KMG-IV): sequencing the most valuable type-strain genomes for metagenomic binning, comparative biology and taxonomic classification.</title>
        <authorList>
            <person name="Goeker M."/>
        </authorList>
    </citation>
    <scope>NUCLEOTIDE SEQUENCE [LARGE SCALE GENOMIC DNA]</scope>
    <source>
        <strain evidence="2 3">DSM 24766</strain>
    </source>
</reference>
<dbReference type="Proteomes" id="UP000295050">
    <property type="component" value="Unassembled WGS sequence"/>
</dbReference>
<keyword evidence="1" id="KW-0472">Membrane</keyword>
<keyword evidence="1" id="KW-1133">Transmembrane helix</keyword>
<accession>A0A4R2RD12</accession>
<evidence type="ECO:0000313" key="3">
    <source>
        <dbReference type="Proteomes" id="UP000295050"/>
    </source>
</evidence>
<keyword evidence="3" id="KW-1185">Reference proteome</keyword>
<gene>
    <name evidence="2" type="ORF">EV663_10538</name>
</gene>
<dbReference type="EMBL" id="SLXU01000005">
    <property type="protein sequence ID" value="TCP61320.1"/>
    <property type="molecule type" value="Genomic_DNA"/>
</dbReference>
<sequence length="44" mass="5037">MIRLIKILFFFVLLGFLGLVGYAYLGDLDPNQSERTQTMTLDVN</sequence>
<dbReference type="RefSeq" id="WP_279432537.1">
    <property type="nucleotide sequence ID" value="NZ_SLXU01000005.1"/>
</dbReference>
<proteinExistence type="predicted"/>
<comment type="caution">
    <text evidence="2">The sequence shown here is derived from an EMBL/GenBank/DDBJ whole genome shotgun (WGS) entry which is preliminary data.</text>
</comment>
<protein>
    <submittedName>
        <fullName evidence="2">Uncharacterized protein</fullName>
    </submittedName>
</protein>
<dbReference type="AlphaFoldDB" id="A0A4R2RD12"/>
<organism evidence="2 3">
    <name type="scientific">Rhodovulum bhavnagarense</name>
    <dbReference type="NCBI Taxonomy" id="992286"/>
    <lineage>
        <taxon>Bacteria</taxon>
        <taxon>Pseudomonadati</taxon>
        <taxon>Pseudomonadota</taxon>
        <taxon>Alphaproteobacteria</taxon>
        <taxon>Rhodobacterales</taxon>
        <taxon>Paracoccaceae</taxon>
        <taxon>Rhodovulum</taxon>
    </lineage>
</organism>
<feature type="transmembrane region" description="Helical" evidence="1">
    <location>
        <begin position="7"/>
        <end position="25"/>
    </location>
</feature>